<gene>
    <name evidence="2" type="ORF">EQG68_10735</name>
</gene>
<dbReference type="OrthoDB" id="1179726at2"/>
<comment type="caution">
    <text evidence="2">The sequence shown here is derived from an EMBL/GenBank/DDBJ whole genome shotgun (WGS) entry which is preliminary data.</text>
</comment>
<proteinExistence type="predicted"/>
<organism evidence="2 3">
    <name type="scientific">Flavobacterium piscinae</name>
    <dbReference type="NCBI Taxonomy" id="2506424"/>
    <lineage>
        <taxon>Bacteria</taxon>
        <taxon>Pseudomonadati</taxon>
        <taxon>Bacteroidota</taxon>
        <taxon>Flavobacteriia</taxon>
        <taxon>Flavobacteriales</taxon>
        <taxon>Flavobacteriaceae</taxon>
        <taxon>Flavobacterium</taxon>
    </lineage>
</organism>
<reference evidence="3" key="1">
    <citation type="submission" date="2019-01" db="EMBL/GenBank/DDBJ databases">
        <title>Cytophagaceae bacterium strain CAR-16.</title>
        <authorList>
            <person name="Chen W.-M."/>
        </authorList>
    </citation>
    <scope>NUCLEOTIDE SEQUENCE [LARGE SCALE GENOMIC DNA]</scope>
    <source>
        <strain evidence="3">ICH-30</strain>
    </source>
</reference>
<evidence type="ECO:0000313" key="3">
    <source>
        <dbReference type="Proteomes" id="UP000289734"/>
    </source>
</evidence>
<dbReference type="AlphaFoldDB" id="A0A4Q1KPZ8"/>
<sequence length="62" mass="7378">MFSTGQLIFAGFFVVCFIAVMIYVYRKDLSLHKLHYKGSFKVLLGFIFFIFLLFLIKLYLKK</sequence>
<protein>
    <submittedName>
        <fullName evidence="2">Uncharacterized protein</fullName>
    </submittedName>
</protein>
<keyword evidence="3" id="KW-1185">Reference proteome</keyword>
<feature type="transmembrane region" description="Helical" evidence="1">
    <location>
        <begin position="7"/>
        <end position="26"/>
    </location>
</feature>
<keyword evidence="1" id="KW-1133">Transmembrane helix</keyword>
<name>A0A4Q1KPZ8_9FLAO</name>
<keyword evidence="1" id="KW-0812">Transmembrane</keyword>
<dbReference type="EMBL" id="SBKQ01000010">
    <property type="protein sequence ID" value="RXR31349.1"/>
    <property type="molecule type" value="Genomic_DNA"/>
</dbReference>
<accession>A0A4Q1KPZ8</accession>
<evidence type="ECO:0000313" key="2">
    <source>
        <dbReference type="EMBL" id="RXR31349.1"/>
    </source>
</evidence>
<feature type="transmembrane region" description="Helical" evidence="1">
    <location>
        <begin position="38"/>
        <end position="60"/>
    </location>
</feature>
<evidence type="ECO:0000256" key="1">
    <source>
        <dbReference type="SAM" id="Phobius"/>
    </source>
</evidence>
<dbReference type="Proteomes" id="UP000289734">
    <property type="component" value="Unassembled WGS sequence"/>
</dbReference>
<keyword evidence="1" id="KW-0472">Membrane</keyword>